<evidence type="ECO:0000256" key="1">
    <source>
        <dbReference type="SAM" id="SignalP"/>
    </source>
</evidence>
<evidence type="ECO:0000313" key="3">
    <source>
        <dbReference type="Proteomes" id="UP001239213"/>
    </source>
</evidence>
<evidence type="ECO:0000313" key="2">
    <source>
        <dbReference type="EMBL" id="KAK1483714.1"/>
    </source>
</evidence>
<dbReference type="AlphaFoldDB" id="A0AAI9VE85"/>
<sequence>MKLSVLAGIALFSSSALGLMRWECRQTPNSGWGVSHNLVFYIPTTLILSASNCSPDDQRQCTTSACNSNCQRGAPWSNARGYA</sequence>
<keyword evidence="1" id="KW-0732">Signal</keyword>
<feature type="chain" id="PRO_5042529498" description="Secreted protein" evidence="1">
    <location>
        <begin position="19"/>
        <end position="83"/>
    </location>
</feature>
<feature type="signal peptide" evidence="1">
    <location>
        <begin position="1"/>
        <end position="18"/>
    </location>
</feature>
<dbReference type="Proteomes" id="UP001239213">
    <property type="component" value="Unassembled WGS sequence"/>
</dbReference>
<accession>A0AAI9VE85</accession>
<gene>
    <name evidence="2" type="ORF">CCUS01_15649</name>
</gene>
<organism evidence="2 3">
    <name type="scientific">Colletotrichum cuscutae</name>
    <dbReference type="NCBI Taxonomy" id="1209917"/>
    <lineage>
        <taxon>Eukaryota</taxon>
        <taxon>Fungi</taxon>
        <taxon>Dikarya</taxon>
        <taxon>Ascomycota</taxon>
        <taxon>Pezizomycotina</taxon>
        <taxon>Sordariomycetes</taxon>
        <taxon>Hypocreomycetidae</taxon>
        <taxon>Glomerellales</taxon>
        <taxon>Glomerellaceae</taxon>
        <taxon>Colletotrichum</taxon>
        <taxon>Colletotrichum acutatum species complex</taxon>
    </lineage>
</organism>
<name>A0AAI9VE85_9PEZI</name>
<proteinExistence type="predicted"/>
<dbReference type="EMBL" id="MPDP01000083">
    <property type="protein sequence ID" value="KAK1483714.1"/>
    <property type="molecule type" value="Genomic_DNA"/>
</dbReference>
<evidence type="ECO:0008006" key="4">
    <source>
        <dbReference type="Google" id="ProtNLM"/>
    </source>
</evidence>
<comment type="caution">
    <text evidence="2">The sequence shown here is derived from an EMBL/GenBank/DDBJ whole genome shotgun (WGS) entry which is preliminary data.</text>
</comment>
<reference evidence="2" key="1">
    <citation type="submission" date="2016-11" db="EMBL/GenBank/DDBJ databases">
        <title>The genome sequence of Colletotrichum cuscutae.</title>
        <authorList>
            <person name="Baroncelli R."/>
        </authorList>
    </citation>
    <scope>NUCLEOTIDE SEQUENCE</scope>
    <source>
        <strain evidence="2">IMI 304802</strain>
    </source>
</reference>
<protein>
    <recommendedName>
        <fullName evidence="4">Secreted protein</fullName>
    </recommendedName>
</protein>
<keyword evidence="3" id="KW-1185">Reference proteome</keyword>